<gene>
    <name evidence="1" type="ORF">BCR33DRAFT_700502</name>
</gene>
<evidence type="ECO:0000313" key="1">
    <source>
        <dbReference type="EMBL" id="ORY38670.1"/>
    </source>
</evidence>
<dbReference type="Proteomes" id="UP000193642">
    <property type="component" value="Unassembled WGS sequence"/>
</dbReference>
<name>A0A1Y2BV80_9FUNG</name>
<dbReference type="GO" id="GO:0005634">
    <property type="term" value="C:nucleus"/>
    <property type="evidence" value="ECO:0007669"/>
    <property type="project" value="TreeGrafter"/>
</dbReference>
<dbReference type="PANTHER" id="PTHR13223">
    <property type="entry name" value="ACIDIC FIBROBLAST GROWTH FACTOR INTRACELLULAR BINDING PROTEIN"/>
    <property type="match status" value="1"/>
</dbReference>
<dbReference type="STRING" id="329046.A0A1Y2BV80"/>
<dbReference type="PANTHER" id="PTHR13223:SF2">
    <property type="entry name" value="ACIDIC FIBROBLAST GROWTH FACTOR INTRACELLULAR-BINDING PROTEIN"/>
    <property type="match status" value="1"/>
</dbReference>
<proteinExistence type="predicted"/>
<dbReference type="EMBL" id="MCGO01000043">
    <property type="protein sequence ID" value="ORY38670.1"/>
    <property type="molecule type" value="Genomic_DNA"/>
</dbReference>
<accession>A0A1Y2BV80</accession>
<protein>
    <submittedName>
        <fullName evidence="1">Acidic fibroblast growth factor binding protein</fullName>
    </submittedName>
</protein>
<comment type="caution">
    <text evidence="1">The sequence shown here is derived from an EMBL/GenBank/DDBJ whole genome shotgun (WGS) entry which is preliminary data.</text>
</comment>
<dbReference type="AlphaFoldDB" id="A0A1Y2BV80"/>
<evidence type="ECO:0000313" key="2">
    <source>
        <dbReference type="Proteomes" id="UP000193642"/>
    </source>
</evidence>
<dbReference type="InterPro" id="IPR008614">
    <property type="entry name" value="FIBP"/>
</dbReference>
<organism evidence="1 2">
    <name type="scientific">Rhizoclosmatium globosum</name>
    <dbReference type="NCBI Taxonomy" id="329046"/>
    <lineage>
        <taxon>Eukaryota</taxon>
        <taxon>Fungi</taxon>
        <taxon>Fungi incertae sedis</taxon>
        <taxon>Chytridiomycota</taxon>
        <taxon>Chytridiomycota incertae sedis</taxon>
        <taxon>Chytridiomycetes</taxon>
        <taxon>Chytridiales</taxon>
        <taxon>Chytriomycetaceae</taxon>
        <taxon>Rhizoclosmatium</taxon>
    </lineage>
</organism>
<dbReference type="OrthoDB" id="16955at2759"/>
<sequence length="411" mass="46844">MASVPSLPRPSIAAVAPASTFYVGASASFAALFSTELYIDRFAWKLWLAGFTYIQAYDQVLDRNKNAAQYNPSVIQNFIISQYRTFEMLEKYLHRPKLLASQLIFPLDKETRGFLIDSYYRFDPKVLRELLGKKLSSRALRKELDDVHIRTKTPLAGCKRMFDNLKRIMKRIEDQNGNIFKLVQDDFLLEDDLAGQYSHIIFINFYRLDTTKKKLANLTFADFDYLGAIIMQYFTITSEAAIDDFDMGLAQDARDLKTIVVNHNKTLDEFRARVITYLQQQRDAQQLQQQQPSVSQPQPSSITSTAIQNVLERCSPNTFKTLLKNVFGLGSGLSYNKEIRDVFGTLMEKIVDPCVSGCGWGRGEVTVFFEAVVTVFPEVELLALHHRKKYEASFGKLCTAVKLAAVRLINV</sequence>
<dbReference type="Pfam" id="PF05427">
    <property type="entry name" value="FIBP"/>
    <property type="match status" value="1"/>
</dbReference>
<keyword evidence="2" id="KW-1185">Reference proteome</keyword>
<reference evidence="1 2" key="1">
    <citation type="submission" date="2016-07" db="EMBL/GenBank/DDBJ databases">
        <title>Pervasive Adenine N6-methylation of Active Genes in Fungi.</title>
        <authorList>
            <consortium name="DOE Joint Genome Institute"/>
            <person name="Mondo S.J."/>
            <person name="Dannebaum R.O."/>
            <person name="Kuo R.C."/>
            <person name="Labutti K."/>
            <person name="Haridas S."/>
            <person name="Kuo A."/>
            <person name="Salamov A."/>
            <person name="Ahrendt S.R."/>
            <person name="Lipzen A."/>
            <person name="Sullivan W."/>
            <person name="Andreopoulos W.B."/>
            <person name="Clum A."/>
            <person name="Lindquist E."/>
            <person name="Daum C."/>
            <person name="Ramamoorthy G.K."/>
            <person name="Gryganskyi A."/>
            <person name="Culley D."/>
            <person name="Magnuson J.K."/>
            <person name="James T.Y."/>
            <person name="O'Malley M.A."/>
            <person name="Stajich J.E."/>
            <person name="Spatafora J.W."/>
            <person name="Visel A."/>
            <person name="Grigoriev I.V."/>
        </authorList>
    </citation>
    <scope>NUCLEOTIDE SEQUENCE [LARGE SCALE GENOMIC DNA]</scope>
    <source>
        <strain evidence="1 2">JEL800</strain>
    </source>
</reference>